<evidence type="ECO:0000313" key="4">
    <source>
        <dbReference type="Proteomes" id="UP001497497"/>
    </source>
</evidence>
<dbReference type="CDD" id="cd15457">
    <property type="entry name" value="NADAR"/>
    <property type="match status" value="1"/>
</dbReference>
<protein>
    <recommendedName>
        <fullName evidence="2">NADAR domain-containing protein</fullName>
    </recommendedName>
</protein>
<proteinExistence type="predicted"/>
<comment type="caution">
    <text evidence="3">The sequence shown here is derived from an EMBL/GenBank/DDBJ whole genome shotgun (WGS) entry which is preliminary data.</text>
</comment>
<dbReference type="NCBIfam" id="TIGR02464">
    <property type="entry name" value="ribofla_fusion"/>
    <property type="match status" value="1"/>
</dbReference>
<dbReference type="EMBL" id="CAXITT010000665">
    <property type="protein sequence ID" value="CAL1544997.1"/>
    <property type="molecule type" value="Genomic_DNA"/>
</dbReference>
<name>A0AAV2IEH1_LYMST</name>
<evidence type="ECO:0000313" key="3">
    <source>
        <dbReference type="EMBL" id="CAL1544997.1"/>
    </source>
</evidence>
<dbReference type="Pfam" id="PF08719">
    <property type="entry name" value="NADAR"/>
    <property type="match status" value="1"/>
</dbReference>
<evidence type="ECO:0000256" key="1">
    <source>
        <dbReference type="SAM" id="MobiDB-lite"/>
    </source>
</evidence>
<organism evidence="3 4">
    <name type="scientific">Lymnaea stagnalis</name>
    <name type="common">Great pond snail</name>
    <name type="synonym">Helix stagnalis</name>
    <dbReference type="NCBI Taxonomy" id="6523"/>
    <lineage>
        <taxon>Eukaryota</taxon>
        <taxon>Metazoa</taxon>
        <taxon>Spiralia</taxon>
        <taxon>Lophotrochozoa</taxon>
        <taxon>Mollusca</taxon>
        <taxon>Gastropoda</taxon>
        <taxon>Heterobranchia</taxon>
        <taxon>Euthyneura</taxon>
        <taxon>Panpulmonata</taxon>
        <taxon>Hygrophila</taxon>
        <taxon>Lymnaeoidea</taxon>
        <taxon>Lymnaeidae</taxon>
        <taxon>Lymnaea</taxon>
    </lineage>
</organism>
<feature type="domain" description="NADAR" evidence="2">
    <location>
        <begin position="51"/>
        <end position="199"/>
    </location>
</feature>
<dbReference type="InterPro" id="IPR012816">
    <property type="entry name" value="NADAR"/>
</dbReference>
<dbReference type="Proteomes" id="UP001497497">
    <property type="component" value="Unassembled WGS sequence"/>
</dbReference>
<evidence type="ECO:0000259" key="2">
    <source>
        <dbReference type="Pfam" id="PF08719"/>
    </source>
</evidence>
<reference evidence="3 4" key="1">
    <citation type="submission" date="2024-04" db="EMBL/GenBank/DDBJ databases">
        <authorList>
            <consortium name="Genoscope - CEA"/>
            <person name="William W."/>
        </authorList>
    </citation>
    <scope>NUCLEOTIDE SEQUENCE [LARGE SCALE GENOMIC DNA]</scope>
</reference>
<accession>A0AAV2IEH1</accession>
<gene>
    <name evidence="3" type="ORF">GSLYS_00018480001</name>
</gene>
<dbReference type="AlphaFoldDB" id="A0AAV2IEH1"/>
<dbReference type="SUPFAM" id="SSF143990">
    <property type="entry name" value="YbiA-like"/>
    <property type="match status" value="1"/>
</dbReference>
<sequence length="206" mass="23377">MSLLVTSKIIEMKKSSNSKAKPTTSKAGFESEAPKSVVGGNSASDAPFFLFYSKESPFSQHHPSQFTIDGVVFNCAEQYMMYSKAVIFEDDEMKSKILASTNPQEQKRFGRKVSNFVKEVWDSECENVVKRASLAKFEQNQNLREELFKTFPKTLVEASPRDRIWGIGLGASHPKAQDKKAWRGKNKLGYILTQVRDELMKKCLFE</sequence>
<dbReference type="InterPro" id="IPR037238">
    <property type="entry name" value="YbiA-like_sf"/>
</dbReference>
<feature type="region of interest" description="Disordered" evidence="1">
    <location>
        <begin position="15"/>
        <end position="37"/>
    </location>
</feature>
<keyword evidence="4" id="KW-1185">Reference proteome</keyword>
<feature type="compositionally biased region" description="Polar residues" evidence="1">
    <location>
        <begin position="15"/>
        <end position="26"/>
    </location>
</feature>
<dbReference type="Gene3D" id="1.10.357.40">
    <property type="entry name" value="YbiA-like"/>
    <property type="match status" value="1"/>
</dbReference>